<sequence length="206" mass="21897">MRVPLERYGTLVPVVNARRADVRADAQRNRARVLDAAEVVLARDGLSASMREIAELAGVGVGTIYRQFPTKEALYQAIVQDRMRRLAERAGELAQAADAGEAFFEYFSTIVADSTVKKVLVDALAASGIDAKAGAPDIKGPIAALLARAQEAGAVRRDVGMEELLALLSAACLAAQHNNWGDDLRARTLAVVFDGLRPAGKARASG</sequence>
<evidence type="ECO:0000256" key="3">
    <source>
        <dbReference type="ARBA" id="ARBA00023163"/>
    </source>
</evidence>
<dbReference type="EMBL" id="VCKX01000490">
    <property type="protein sequence ID" value="TMR11117.1"/>
    <property type="molecule type" value="Genomic_DNA"/>
</dbReference>
<evidence type="ECO:0000313" key="6">
    <source>
        <dbReference type="EMBL" id="TMR11117.1"/>
    </source>
</evidence>
<dbReference type="InterPro" id="IPR009057">
    <property type="entry name" value="Homeodomain-like_sf"/>
</dbReference>
<keyword evidence="2 4" id="KW-0238">DNA-binding</keyword>
<organism evidence="6 7">
    <name type="scientific">Nonomuraea zeae</name>
    <dbReference type="NCBI Taxonomy" id="1642303"/>
    <lineage>
        <taxon>Bacteria</taxon>
        <taxon>Bacillati</taxon>
        <taxon>Actinomycetota</taxon>
        <taxon>Actinomycetes</taxon>
        <taxon>Streptosporangiales</taxon>
        <taxon>Streptosporangiaceae</taxon>
        <taxon>Nonomuraea</taxon>
    </lineage>
</organism>
<keyword evidence="1" id="KW-0805">Transcription regulation</keyword>
<dbReference type="InterPro" id="IPR036271">
    <property type="entry name" value="Tet_transcr_reg_TetR-rel_C_sf"/>
</dbReference>
<keyword evidence="7" id="KW-1185">Reference proteome</keyword>
<gene>
    <name evidence="6" type="ORF">ETD85_59720</name>
</gene>
<dbReference type="InterPro" id="IPR049445">
    <property type="entry name" value="TetR_SbtR-like_C"/>
</dbReference>
<dbReference type="InterPro" id="IPR050109">
    <property type="entry name" value="HTH-type_TetR-like_transc_reg"/>
</dbReference>
<dbReference type="PANTHER" id="PTHR30055">
    <property type="entry name" value="HTH-TYPE TRANSCRIPTIONAL REGULATOR RUTR"/>
    <property type="match status" value="1"/>
</dbReference>
<evidence type="ECO:0000256" key="1">
    <source>
        <dbReference type="ARBA" id="ARBA00023015"/>
    </source>
</evidence>
<dbReference type="PROSITE" id="PS50977">
    <property type="entry name" value="HTH_TETR_2"/>
    <property type="match status" value="1"/>
</dbReference>
<dbReference type="Proteomes" id="UP000306628">
    <property type="component" value="Unassembled WGS sequence"/>
</dbReference>
<dbReference type="Gene3D" id="1.10.357.10">
    <property type="entry name" value="Tetracycline Repressor, domain 2"/>
    <property type="match status" value="1"/>
</dbReference>
<dbReference type="Pfam" id="PF21597">
    <property type="entry name" value="TetR_C_43"/>
    <property type="match status" value="1"/>
</dbReference>
<reference evidence="6 7" key="1">
    <citation type="submission" date="2019-05" db="EMBL/GenBank/DDBJ databases">
        <title>Draft genome sequence of Nonomuraea zeae DSM 100528.</title>
        <authorList>
            <person name="Saricaoglu S."/>
            <person name="Isik K."/>
        </authorList>
    </citation>
    <scope>NUCLEOTIDE SEQUENCE [LARGE SCALE GENOMIC DNA]</scope>
    <source>
        <strain evidence="6 7">DSM 100528</strain>
    </source>
</reference>
<comment type="caution">
    <text evidence="6">The sequence shown here is derived from an EMBL/GenBank/DDBJ whole genome shotgun (WGS) entry which is preliminary data.</text>
</comment>
<dbReference type="AlphaFoldDB" id="A0A5S4F4M6"/>
<evidence type="ECO:0000259" key="5">
    <source>
        <dbReference type="PROSITE" id="PS50977"/>
    </source>
</evidence>
<dbReference type="SUPFAM" id="SSF48498">
    <property type="entry name" value="Tetracyclin repressor-like, C-terminal domain"/>
    <property type="match status" value="1"/>
</dbReference>
<feature type="DNA-binding region" description="H-T-H motif" evidence="4">
    <location>
        <begin position="49"/>
        <end position="68"/>
    </location>
</feature>
<evidence type="ECO:0000256" key="2">
    <source>
        <dbReference type="ARBA" id="ARBA00023125"/>
    </source>
</evidence>
<dbReference type="PANTHER" id="PTHR30055:SF234">
    <property type="entry name" value="HTH-TYPE TRANSCRIPTIONAL REGULATOR BETI"/>
    <property type="match status" value="1"/>
</dbReference>
<keyword evidence="3" id="KW-0804">Transcription</keyword>
<dbReference type="GO" id="GO:0000976">
    <property type="term" value="F:transcription cis-regulatory region binding"/>
    <property type="evidence" value="ECO:0007669"/>
    <property type="project" value="TreeGrafter"/>
</dbReference>
<feature type="domain" description="HTH tetR-type" evidence="5">
    <location>
        <begin position="27"/>
        <end position="86"/>
    </location>
</feature>
<dbReference type="GO" id="GO:0003700">
    <property type="term" value="F:DNA-binding transcription factor activity"/>
    <property type="evidence" value="ECO:0007669"/>
    <property type="project" value="TreeGrafter"/>
</dbReference>
<dbReference type="PRINTS" id="PR00455">
    <property type="entry name" value="HTHTETR"/>
</dbReference>
<dbReference type="SUPFAM" id="SSF46689">
    <property type="entry name" value="Homeodomain-like"/>
    <property type="match status" value="1"/>
</dbReference>
<evidence type="ECO:0000256" key="4">
    <source>
        <dbReference type="PROSITE-ProRule" id="PRU00335"/>
    </source>
</evidence>
<evidence type="ECO:0000313" key="7">
    <source>
        <dbReference type="Proteomes" id="UP000306628"/>
    </source>
</evidence>
<protein>
    <submittedName>
        <fullName evidence="6">TetR/AcrR family transcriptional regulator</fullName>
    </submittedName>
</protein>
<dbReference type="InterPro" id="IPR001647">
    <property type="entry name" value="HTH_TetR"/>
</dbReference>
<name>A0A5S4F4M6_9ACTN</name>
<accession>A0A5S4F4M6</accession>
<proteinExistence type="predicted"/>
<dbReference type="Pfam" id="PF00440">
    <property type="entry name" value="TetR_N"/>
    <property type="match status" value="1"/>
</dbReference>
<dbReference type="OrthoDB" id="9795011at2"/>